<accession>A0A328BPX6</accession>
<dbReference type="EMBL" id="QFYS01000001">
    <property type="protein sequence ID" value="RAK69173.1"/>
    <property type="molecule type" value="Genomic_DNA"/>
</dbReference>
<evidence type="ECO:0000256" key="1">
    <source>
        <dbReference type="SAM" id="SignalP"/>
    </source>
</evidence>
<dbReference type="AlphaFoldDB" id="A0A328BPX6"/>
<dbReference type="Proteomes" id="UP000249524">
    <property type="component" value="Unassembled WGS sequence"/>
</dbReference>
<evidence type="ECO:0000313" key="2">
    <source>
        <dbReference type="EMBL" id="RAK69173.1"/>
    </source>
</evidence>
<evidence type="ECO:0008006" key="4">
    <source>
        <dbReference type="Google" id="ProtNLM"/>
    </source>
</evidence>
<feature type="signal peptide" evidence="1">
    <location>
        <begin position="1"/>
        <end position="23"/>
    </location>
</feature>
<sequence length="132" mass="13770">MIRIGATILGALALAGCATTPKAGVCPPGQTQIRTAQLFLTASRQLSDEEVRRFVDQEVTPRFPKGVTVLDSGPPVVGGDAVIVPGSPKVLMIVLPRKGDSYARIEAVRAAYRAKFGHGSVVVLPPAACVAH</sequence>
<dbReference type="Pfam" id="PF12098">
    <property type="entry name" value="DUF3574"/>
    <property type="match status" value="1"/>
</dbReference>
<dbReference type="RefSeq" id="WP_111274664.1">
    <property type="nucleotide sequence ID" value="NZ_QFYS01000001.1"/>
</dbReference>
<protein>
    <recommendedName>
        <fullName evidence="4">DUF3574 domain-containing protein</fullName>
    </recommendedName>
</protein>
<evidence type="ECO:0000313" key="3">
    <source>
        <dbReference type="Proteomes" id="UP000249524"/>
    </source>
</evidence>
<feature type="chain" id="PRO_5016360805" description="DUF3574 domain-containing protein" evidence="1">
    <location>
        <begin position="24"/>
        <end position="132"/>
    </location>
</feature>
<name>A0A328BPX6_9CAUL</name>
<proteinExistence type="predicted"/>
<gene>
    <name evidence="2" type="ORF">DJ019_03995</name>
</gene>
<reference evidence="2 3" key="1">
    <citation type="submission" date="2018-05" db="EMBL/GenBank/DDBJ databases">
        <authorList>
            <person name="Lanie J.A."/>
            <person name="Ng W.-L."/>
            <person name="Kazmierczak K.M."/>
            <person name="Andrzejewski T.M."/>
            <person name="Davidsen T.M."/>
            <person name="Wayne K.J."/>
            <person name="Tettelin H."/>
            <person name="Glass J.I."/>
            <person name="Rusch D."/>
            <person name="Podicherti R."/>
            <person name="Tsui H.-C.T."/>
            <person name="Winkler M.E."/>
        </authorList>
    </citation>
    <scope>NUCLEOTIDE SEQUENCE [LARGE SCALE GENOMIC DNA]</scope>
    <source>
        <strain evidence="2 3">BUT-10</strain>
    </source>
</reference>
<dbReference type="OrthoDB" id="794286at2"/>
<dbReference type="PROSITE" id="PS51257">
    <property type="entry name" value="PROKAR_LIPOPROTEIN"/>
    <property type="match status" value="1"/>
</dbReference>
<keyword evidence="3" id="KW-1185">Reference proteome</keyword>
<dbReference type="InterPro" id="IPR021957">
    <property type="entry name" value="DUF3574"/>
</dbReference>
<organism evidence="2 3">
    <name type="scientific">Phenylobacterium kunshanense</name>
    <dbReference type="NCBI Taxonomy" id="1445034"/>
    <lineage>
        <taxon>Bacteria</taxon>
        <taxon>Pseudomonadati</taxon>
        <taxon>Pseudomonadota</taxon>
        <taxon>Alphaproteobacteria</taxon>
        <taxon>Caulobacterales</taxon>
        <taxon>Caulobacteraceae</taxon>
        <taxon>Phenylobacterium</taxon>
    </lineage>
</organism>
<comment type="caution">
    <text evidence="2">The sequence shown here is derived from an EMBL/GenBank/DDBJ whole genome shotgun (WGS) entry which is preliminary data.</text>
</comment>
<keyword evidence="1" id="KW-0732">Signal</keyword>